<dbReference type="Pfam" id="PF00353">
    <property type="entry name" value="HemolysinCabind"/>
    <property type="match status" value="22"/>
</dbReference>
<keyword evidence="2" id="KW-0964">Secreted</keyword>
<sequence>MAAPIVGPAVVLPNAVINALLSASALGGEPRLVPFGDGGTVQIDARCLDLASKIITAMSLAGMAVGATVSLPVVLGMTAVAITAGALSDPGIRDMITDPAFWDRFRDGIDFPIAGDPATGMPWPGAEIDPSVNGNWQQALTPPRRDPLAIDLDGDGIETVGISASGAPILFDHNADGIKTGTGWLQGDDAWLVLDRNGNGTIDSGRELFGADTQISVTETLPGSTQPTTFSRNATSGFEALRALDIGDGSAGSAGFGDGVFDERDAEFVNVRLWRDINQDGISQTSELISLAEQGITSIALTATTTTINLNNGNTVTGQATVSRADGSITEIDSVDLTASNLNLADNPFYREFGDVIPLTTQARTAAQMQGSGWLRDLREAMSLSTTAAASFASKVAQYSAASSRDEQLAEVDALVELWAKTSGRFDDRWHRAVQATLVSQTSSSATYRYSTVDPIFYETMSPTSYTQGVGIGLEGNEYYTYIQAGQQSAKVLNDAGLEVFRRLAILEAFNGQRFINFTATQGTGGGSASSSSGGGGGGGGGMLAPGLQVNWWITLATQQIHSINQAYEALTSSVYEALVLQTRLKPYLDCITPVVDQAGLHFDTSTLSGKLDDQKLADERKALIDLIELTKYANGALELTGFDAVGLLRSWVDSLGAESALRAELLSLDLYSPAVSVGSSRADIYFGDASSNVFSAKSGDDLLDGGDGNDTLNGENGNDVLLGGEGADTLTGGVGADTLMGGAGNDNLYGDGMYGGNGGNDVLDGGAGNDTLVGGFGSDTYLFGRGDGQDTISNYADAWGGSVDPTVGKQDVLQFKAGVLASDVTLTRSGDNLVVRINGTTDQVIISNYFNNDGFGTQGYALEQIRFEDGTSWDVATVKTMVLQGTAGVDTITGYATDDTIAGLAGNDTLYGRDGNDTLDGGDGADTLNGENGNDVLLGGEGADTLTGGVGADTLMGGAGNDNLYGDGMYGGNGGNDVLDGGAGNDTLVGGYGSDTYLFGRGDGQDTISNRSDGYSGYADPTVGKQDVLQFKAGVLASDVTLTRSGDNLVVRINGTTDQVIISNYFNNDGFGTQGYALEQIRFEDGTSWDVATVKTMVLQGTAGVDTITGYATDDTIAGLAGNDTLYGRDGNDTLDGGDGADTLNGENGNDVLLGGEGADTLTGGVGADTLMGGAGNDNLYGDGMYGGNGGNDVLDGGAGNDTLVGGFGSDTYLFGRGDGQDTISNYADAWGGSADPTVGKQDVLQFKSGVLASDVTLTRSGDNLVVRINGTTDQVTISSYFVGDGVSAQGYAVEQIRFEDGTSWNVATVKAMMQATAGNDTLIGYATDDVLIGLGGNDTLYGRDGNDTLDGGDGADTLNGENGNDVLLGGEGADTLTGGVGADTLMGGAGNDNLYGDGMYGGNGGNDVLDGGAGNDTLVGGFGSDTYLFGRGDGQDTISNYADAWGGSVDPTVGKQDVLQFKAGVLASDVTLTRSGDNLVVRINGTTDQVIISNYFNNDGFGTQGYALEQIRFEDGTSWDVATVKTMVLQGTAGVDTITGYATDDTIAGLAGNDTLYGRDGNDTLDGGDGADTLNGENGNDVLLGGEGADTLTGGVGADTLMGGAGNDNLYGDGMYGGNGGNDVLDGGAGNDTLVGGYGSDTYLFGRGDGQDTISNRSDGYSGYADPTVGKQDVLQFKAGVLASDVTLTRSGDNLVVRINGTTDQVIISNYFNNDGFGTQGYALEQIRFEDGTSWDVATVKTMVLQGTAGVDTITGYATDDTIAGLAGNDTLYGRDGNDTLDGGDGADTLNGENGNDVLLGGEGADTLTGGVGADTLMGGAGNDNLYGDGMYGGNGGNDVLDGGAGNDTLVGGYGSDTYLFGRGDGQDTISNRSDGYSGYADPTVGKQDVLQFKAGVLASDVTLTRSGDNLVVRINGTTDQVIISNYFNNDGFGTQGYALEQIRFEDGTSWDVATVKTMVLQGTAGVDTITGYATDDTIAGLAGNDTLYGRDGNDTLDGGDGADTLNGENGNDVLLGGEGADTLTGGVGADTLMGGAGNDNLYGDGMYGGNGGNDVLDGGAGNDTLVGGYGSDTYLFGRGDGQDTISNRSDGYSGYADPTVGKQDVLQFKAGVLASDVTLTRSGDNLVVRINGTTDQVIISNYFNNDGFGTQGYALEQIRFEDGTSWDVATVKTMVLQGTAGVDTITGYVSDDVLTGLAGNDFLYGRNGNDILDGGEGNDTMDGGIGSDTYRFGLGGGSDVITDVDATAGNTDVVQMLDAVSADRLWFRRVSNNLEVSIIGTTDKLTVQNWYLGNQYHVEQFKSSDGLTLLDSKVQDLVNAMASFAPPAAGQTTLPSNYQETLVPVIAANWGP</sequence>
<dbReference type="InterPro" id="IPR010566">
    <property type="entry name" value="Haemolys_ca-bd"/>
</dbReference>
<feature type="domain" description="Haemolysin-type calcium binding-related" evidence="4">
    <location>
        <begin position="1265"/>
        <end position="1310"/>
    </location>
</feature>
<feature type="domain" description="Haemolysin-type calcium binding-related" evidence="4">
    <location>
        <begin position="1912"/>
        <end position="1957"/>
    </location>
</feature>
<feature type="domain" description="Haemolysin-type calcium binding-related" evidence="4">
    <location>
        <begin position="2128"/>
        <end position="2173"/>
    </location>
</feature>
<dbReference type="EMBL" id="CP136336">
    <property type="protein sequence ID" value="WOB05896.1"/>
    <property type="molecule type" value="Genomic_DNA"/>
</dbReference>
<dbReference type="PANTHER" id="PTHR38340">
    <property type="entry name" value="S-LAYER PROTEIN"/>
    <property type="match status" value="1"/>
</dbReference>
<dbReference type="SUPFAM" id="SSF51120">
    <property type="entry name" value="beta-Roll"/>
    <property type="match status" value="8"/>
</dbReference>
<reference evidence="5 6" key="1">
    <citation type="submission" date="2023-10" db="EMBL/GenBank/DDBJ databases">
        <title>Bacteria for the degradation of biodegradable plastic PBAT(Polybutylene adipate terephthalate).</title>
        <authorList>
            <person name="Weon H.-Y."/>
            <person name="Yeon J."/>
        </authorList>
    </citation>
    <scope>NUCLEOTIDE SEQUENCE [LARGE SCALE GENOMIC DNA]</scope>
    <source>
        <strain evidence="5 6">SBD 7-3</strain>
    </source>
</reference>
<feature type="domain" description="Haemolysin-type calcium binding-related" evidence="4">
    <location>
        <begin position="1480"/>
        <end position="1525"/>
    </location>
</feature>
<name>A0ABZ0CLP1_9BURK</name>
<evidence type="ECO:0000259" key="4">
    <source>
        <dbReference type="Pfam" id="PF06594"/>
    </source>
</evidence>
<dbReference type="PROSITE" id="PS00330">
    <property type="entry name" value="HEMOLYSIN_CALCIUM"/>
    <property type="match status" value="29"/>
</dbReference>
<accession>A0ABZ0CLP1</accession>
<evidence type="ECO:0000256" key="2">
    <source>
        <dbReference type="ARBA" id="ARBA00022525"/>
    </source>
</evidence>
<dbReference type="InterPro" id="IPR018511">
    <property type="entry name" value="Hemolysin-typ_Ca-bd_CS"/>
</dbReference>
<keyword evidence="6" id="KW-1185">Reference proteome</keyword>
<feature type="domain" description="Haemolysin-type calcium binding-related" evidence="4">
    <location>
        <begin position="2276"/>
        <end position="2312"/>
    </location>
</feature>
<protein>
    <submittedName>
        <fullName evidence="5">Calcium-binding protein</fullName>
    </submittedName>
</protein>
<dbReference type="InterPro" id="IPR011049">
    <property type="entry name" value="Serralysin-like_metalloprot_C"/>
</dbReference>
<dbReference type="InterPro" id="IPR050557">
    <property type="entry name" value="RTX_toxin/Mannuronan_C5-epim"/>
</dbReference>
<dbReference type="PANTHER" id="PTHR38340:SF1">
    <property type="entry name" value="S-LAYER PROTEIN"/>
    <property type="match status" value="1"/>
</dbReference>
<proteinExistence type="predicted"/>
<gene>
    <name evidence="5" type="ORF">RXV79_13290</name>
</gene>
<dbReference type="Proteomes" id="UP001303946">
    <property type="component" value="Chromosome"/>
</dbReference>
<dbReference type="InterPro" id="IPR001343">
    <property type="entry name" value="Hemolysn_Ca-bd"/>
</dbReference>
<dbReference type="Gene3D" id="2.150.10.10">
    <property type="entry name" value="Serralysin-like metalloprotease, C-terminal"/>
    <property type="match status" value="16"/>
</dbReference>
<dbReference type="Pfam" id="PF06594">
    <property type="entry name" value="HCBP_related"/>
    <property type="match status" value="8"/>
</dbReference>
<keyword evidence="3" id="KW-0106">Calcium</keyword>
<evidence type="ECO:0000313" key="6">
    <source>
        <dbReference type="Proteomes" id="UP001303946"/>
    </source>
</evidence>
<evidence type="ECO:0000313" key="5">
    <source>
        <dbReference type="EMBL" id="WOB05896.1"/>
    </source>
</evidence>
<evidence type="ECO:0000256" key="1">
    <source>
        <dbReference type="ARBA" id="ARBA00004613"/>
    </source>
</evidence>
<dbReference type="PRINTS" id="PR00313">
    <property type="entry name" value="CABNDNGRPT"/>
</dbReference>
<evidence type="ECO:0000256" key="3">
    <source>
        <dbReference type="ARBA" id="ARBA00022837"/>
    </source>
</evidence>
<dbReference type="RefSeq" id="WP_316697980.1">
    <property type="nucleotide sequence ID" value="NZ_CP136336.1"/>
</dbReference>
<feature type="domain" description="Haemolysin-type calcium binding-related" evidence="4">
    <location>
        <begin position="833"/>
        <end position="878"/>
    </location>
</feature>
<organism evidence="5 6">
    <name type="scientific">Piscinibacter gummiphilus</name>
    <dbReference type="NCBI Taxonomy" id="946333"/>
    <lineage>
        <taxon>Bacteria</taxon>
        <taxon>Pseudomonadati</taxon>
        <taxon>Pseudomonadota</taxon>
        <taxon>Betaproteobacteria</taxon>
        <taxon>Burkholderiales</taxon>
        <taxon>Sphaerotilaceae</taxon>
        <taxon>Piscinibacter</taxon>
    </lineage>
</organism>
<feature type="domain" description="Haemolysin-type calcium binding-related" evidence="4">
    <location>
        <begin position="1696"/>
        <end position="1741"/>
    </location>
</feature>
<comment type="subcellular location">
    <subcellularLocation>
        <location evidence="1">Secreted</location>
    </subcellularLocation>
</comment>
<feature type="domain" description="Haemolysin-type calcium binding-related" evidence="4">
    <location>
        <begin position="1049"/>
        <end position="1094"/>
    </location>
</feature>